<reference evidence="1" key="1">
    <citation type="journal article" date="2014" name="Front. Microbiol.">
        <title>High frequency of phylogenetically diverse reductive dehalogenase-homologous genes in deep subseafloor sedimentary metagenomes.</title>
        <authorList>
            <person name="Kawai M."/>
            <person name="Futagami T."/>
            <person name="Toyoda A."/>
            <person name="Takaki Y."/>
            <person name="Nishi S."/>
            <person name="Hori S."/>
            <person name="Arai W."/>
            <person name="Tsubouchi T."/>
            <person name="Morono Y."/>
            <person name="Uchiyama I."/>
            <person name="Ito T."/>
            <person name="Fujiyama A."/>
            <person name="Inagaki F."/>
            <person name="Takami H."/>
        </authorList>
    </citation>
    <scope>NUCLEOTIDE SEQUENCE</scope>
    <source>
        <strain evidence="1">Expedition CK06-06</strain>
    </source>
</reference>
<gene>
    <name evidence="1" type="ORF">S03H2_17546</name>
</gene>
<name>X1FT31_9ZZZZ</name>
<evidence type="ECO:0000313" key="1">
    <source>
        <dbReference type="EMBL" id="GAH32484.1"/>
    </source>
</evidence>
<dbReference type="EMBL" id="BARU01009059">
    <property type="protein sequence ID" value="GAH32484.1"/>
    <property type="molecule type" value="Genomic_DNA"/>
</dbReference>
<comment type="caution">
    <text evidence="1">The sequence shown here is derived from an EMBL/GenBank/DDBJ whole genome shotgun (WGS) entry which is preliminary data.</text>
</comment>
<proteinExistence type="predicted"/>
<feature type="non-terminal residue" evidence="1">
    <location>
        <position position="205"/>
    </location>
</feature>
<accession>X1FT31</accession>
<sequence>MAMLLRRLKDRIVQSQPGRIQCIATSATLGGGEKDFSELAKFARELFGESFDPQDVIAAIHQPMAELGTSWGKPDHSLYKEWQKIINETPPDSTVSALIKIGVKNGVPIKILEDSELQANNEYKRFLFHVLKGDSSLISLRGILEQKPQFLNKAAEKIFPNVANPQNTLVALVDLAVYSKPGKDDQSLIPARYHLFVRAIEGAYL</sequence>
<dbReference type="AlphaFoldDB" id="X1FT31"/>
<organism evidence="1">
    <name type="scientific">marine sediment metagenome</name>
    <dbReference type="NCBI Taxonomy" id="412755"/>
    <lineage>
        <taxon>unclassified sequences</taxon>
        <taxon>metagenomes</taxon>
        <taxon>ecological metagenomes</taxon>
    </lineage>
</organism>
<protein>
    <submittedName>
        <fullName evidence="1">Uncharacterized protein</fullName>
    </submittedName>
</protein>